<keyword evidence="3" id="KW-1185">Reference proteome</keyword>
<proteinExistence type="predicted"/>
<feature type="signal peptide" evidence="1">
    <location>
        <begin position="1"/>
        <end position="18"/>
    </location>
</feature>
<dbReference type="InterPro" id="IPR021501">
    <property type="entry name" value="DUF3157"/>
</dbReference>
<sequence>MKSVLLLFFIGISSIAFAQKGEVVTTEDGRKVLLKPNFTWEYLDATASERLAANKRDMPTSEDETSCQLPENFKEPNLNSKIQNQLKRGHATIDDIKEKVAKDNNVSVSEVILTSATELRTKGEYHFCVKGKKQVYKRLGNTIMKKGKLF</sequence>
<evidence type="ECO:0000256" key="1">
    <source>
        <dbReference type="SAM" id="SignalP"/>
    </source>
</evidence>
<evidence type="ECO:0000313" key="2">
    <source>
        <dbReference type="EMBL" id="MFH6770856.1"/>
    </source>
</evidence>
<dbReference type="Pfam" id="PF11355">
    <property type="entry name" value="DUF3157"/>
    <property type="match status" value="1"/>
</dbReference>
<dbReference type="EMBL" id="JBAWKB010000001">
    <property type="protein sequence ID" value="MFH6770856.1"/>
    <property type="molecule type" value="Genomic_DNA"/>
</dbReference>
<dbReference type="Proteomes" id="UP001610100">
    <property type="component" value="Unassembled WGS sequence"/>
</dbReference>
<accession>A0ABW7MVJ8</accession>
<organism evidence="2 3">
    <name type="scientific">Gaetbulibacter aestuarii</name>
    <dbReference type="NCBI Taxonomy" id="1502358"/>
    <lineage>
        <taxon>Bacteria</taxon>
        <taxon>Pseudomonadati</taxon>
        <taxon>Bacteroidota</taxon>
        <taxon>Flavobacteriia</taxon>
        <taxon>Flavobacteriales</taxon>
        <taxon>Flavobacteriaceae</taxon>
        <taxon>Gaetbulibacter</taxon>
    </lineage>
</organism>
<protein>
    <submittedName>
        <fullName evidence="2">DUF3157 family protein</fullName>
    </submittedName>
</protein>
<evidence type="ECO:0000313" key="3">
    <source>
        <dbReference type="Proteomes" id="UP001610100"/>
    </source>
</evidence>
<comment type="caution">
    <text evidence="2">The sequence shown here is derived from an EMBL/GenBank/DDBJ whole genome shotgun (WGS) entry which is preliminary data.</text>
</comment>
<feature type="chain" id="PRO_5046952959" evidence="1">
    <location>
        <begin position="19"/>
        <end position="150"/>
    </location>
</feature>
<dbReference type="RefSeq" id="WP_344739508.1">
    <property type="nucleotide sequence ID" value="NZ_BAABAY010000001.1"/>
</dbReference>
<keyword evidence="1" id="KW-0732">Signal</keyword>
<name>A0ABW7MVJ8_9FLAO</name>
<reference evidence="2 3" key="1">
    <citation type="submission" date="2024-02" db="EMBL/GenBank/DDBJ databases">
        <title>A Gaetbulibacter species isolated from tidal flats and genomic insights of their niches.</title>
        <authorList>
            <person name="Ye Y."/>
        </authorList>
    </citation>
    <scope>NUCLEOTIDE SEQUENCE [LARGE SCALE GENOMIC DNA]</scope>
    <source>
        <strain evidence="2 3">KYW382</strain>
    </source>
</reference>
<gene>
    <name evidence="2" type="ORF">V8G58_02835</name>
</gene>